<dbReference type="PATRIC" id="fig|1183438.3.peg.3955"/>
<proteinExistence type="predicted"/>
<dbReference type="eggNOG" id="ENOG50313X6">
    <property type="taxonomic scope" value="Bacteria"/>
</dbReference>
<keyword evidence="2" id="KW-1185">Reference proteome</keyword>
<dbReference type="Proteomes" id="UP000017396">
    <property type="component" value="Chromosome"/>
</dbReference>
<sequence length="128" mass="14416">MQLEFVSVEDFYFALTLETRLLHEWNDAALVDQARLKLMAHYGEPSTIAAARQNTFNYVFRVSGGEGTGAMVELLDWGEQLRLNSSYGLVRAPDGKVNRLESFEKRPAFAREVADYFAAQLGLPLVLD</sequence>
<protein>
    <submittedName>
        <fullName evidence="1">Uncharacterized protein</fullName>
    </submittedName>
</protein>
<accession>U5QRI6</accession>
<dbReference type="RefSeq" id="WP_023175604.1">
    <property type="nucleotide sequence ID" value="NC_022600.1"/>
</dbReference>
<evidence type="ECO:0000313" key="2">
    <source>
        <dbReference type="Proteomes" id="UP000017396"/>
    </source>
</evidence>
<organism evidence="1 2">
    <name type="scientific">Gloeobacter kilaueensis (strain ATCC BAA-2537 / CCAP 1431/1 / ULC 316 / JS1)</name>
    <dbReference type="NCBI Taxonomy" id="1183438"/>
    <lineage>
        <taxon>Bacteria</taxon>
        <taxon>Bacillati</taxon>
        <taxon>Cyanobacteriota</taxon>
        <taxon>Cyanophyceae</taxon>
        <taxon>Gloeobacterales</taxon>
        <taxon>Gloeobacteraceae</taxon>
        <taxon>Gloeobacter</taxon>
    </lineage>
</organism>
<dbReference type="EMBL" id="CP003587">
    <property type="protein sequence ID" value="AGY60264.1"/>
    <property type="molecule type" value="Genomic_DNA"/>
</dbReference>
<reference evidence="1 2" key="1">
    <citation type="journal article" date="2013" name="PLoS ONE">
        <title>Cultivation and Complete Genome Sequencing of Gloeobacter kilaueensis sp. nov., from a Lava Cave in Kilauea Caldera, Hawai'i.</title>
        <authorList>
            <person name="Saw J.H."/>
            <person name="Schatz M."/>
            <person name="Brown M.V."/>
            <person name="Kunkel D.D."/>
            <person name="Foster J.S."/>
            <person name="Shick H."/>
            <person name="Christensen S."/>
            <person name="Hou S."/>
            <person name="Wan X."/>
            <person name="Donachie S.P."/>
        </authorList>
    </citation>
    <scope>NUCLEOTIDE SEQUENCE [LARGE SCALE GENOMIC DNA]</scope>
    <source>
        <strain evidence="2">JS</strain>
    </source>
</reference>
<dbReference type="AlphaFoldDB" id="U5QRI6"/>
<dbReference type="OrthoDB" id="514293at2"/>
<dbReference type="HOGENOM" id="CLU_1956482_0_0_3"/>
<gene>
    <name evidence="1" type="ORF">GKIL_4018</name>
</gene>
<dbReference type="KEGG" id="glj:GKIL_4018"/>
<evidence type="ECO:0000313" key="1">
    <source>
        <dbReference type="EMBL" id="AGY60264.1"/>
    </source>
</evidence>
<name>U5QRI6_GLOK1</name>